<evidence type="ECO:0000256" key="1">
    <source>
        <dbReference type="SAM" id="Phobius"/>
    </source>
</evidence>
<keyword evidence="1" id="KW-0812">Transmembrane</keyword>
<comment type="caution">
    <text evidence="2">The sequence shown here is derived from an EMBL/GenBank/DDBJ whole genome shotgun (WGS) entry which is preliminary data.</text>
</comment>
<feature type="transmembrane region" description="Helical" evidence="1">
    <location>
        <begin position="82"/>
        <end position="108"/>
    </location>
</feature>
<sequence length="289" mass="30662">MISPAIAIPPRTPPNTPADASAQRDRAGTALAWSARLWFAVAVGGQLLFAWYVAVLYGGALVQGEPARWNAVMPRGYVAGDTAGNAAIGVHVLVTVVIVIGGALQLLAPLRRLAPSLHRWNGRVYVLLAVVSSLIGLYMVWFRGAVGGLAQHVGISINGVLIVLCAVFAVQHARAGRIALHRRWALRLFLAVSGVWFFRIGLMAWIVANCGPAGFDPVSFEGPFLSFLAFAQYLLPLAVLELYMRAQASARVAARIAMAGAMLVLSLATAAGVAAAAMILWLPHLSRTI</sequence>
<dbReference type="AlphaFoldDB" id="A0A430HL02"/>
<feature type="transmembrane region" description="Helical" evidence="1">
    <location>
        <begin position="37"/>
        <end position="62"/>
    </location>
</feature>
<feature type="transmembrane region" description="Helical" evidence="1">
    <location>
        <begin position="120"/>
        <end position="141"/>
    </location>
</feature>
<dbReference type="OrthoDB" id="8759010at2"/>
<organism evidence="2 3">
    <name type="scientific">Massilia atriviolacea</name>
    <dbReference type="NCBI Taxonomy" id="2495579"/>
    <lineage>
        <taxon>Bacteria</taxon>
        <taxon>Pseudomonadati</taxon>
        <taxon>Pseudomonadota</taxon>
        <taxon>Betaproteobacteria</taxon>
        <taxon>Burkholderiales</taxon>
        <taxon>Oxalobacteraceae</taxon>
        <taxon>Telluria group</taxon>
        <taxon>Massilia</taxon>
    </lineage>
</organism>
<reference evidence="2 3" key="1">
    <citation type="submission" date="2018-12" db="EMBL/GenBank/DDBJ databases">
        <authorList>
            <person name="Yang E."/>
        </authorList>
    </citation>
    <scope>NUCLEOTIDE SEQUENCE [LARGE SCALE GENOMIC DNA]</scope>
    <source>
        <strain evidence="2 3">SOD</strain>
    </source>
</reference>
<dbReference type="RefSeq" id="WP_126074745.1">
    <property type="nucleotide sequence ID" value="NZ_CP051166.1"/>
</dbReference>
<dbReference type="InterPro" id="IPR018750">
    <property type="entry name" value="DUF2306_membrane"/>
</dbReference>
<accession>A0A430HL02</accession>
<evidence type="ECO:0000313" key="3">
    <source>
        <dbReference type="Proteomes" id="UP000278085"/>
    </source>
</evidence>
<evidence type="ECO:0000313" key="2">
    <source>
        <dbReference type="EMBL" id="RSZ58172.1"/>
    </source>
</evidence>
<feature type="transmembrane region" description="Helical" evidence="1">
    <location>
        <begin position="185"/>
        <end position="208"/>
    </location>
</feature>
<keyword evidence="1" id="KW-1133">Transmembrane helix</keyword>
<feature type="transmembrane region" description="Helical" evidence="1">
    <location>
        <begin position="224"/>
        <end position="244"/>
    </location>
</feature>
<keyword evidence="3" id="KW-1185">Reference proteome</keyword>
<name>A0A430HL02_9BURK</name>
<protein>
    <submittedName>
        <fullName evidence="2">DUF2306 domain-containing protein</fullName>
    </submittedName>
</protein>
<feature type="transmembrane region" description="Helical" evidence="1">
    <location>
        <begin position="256"/>
        <end position="282"/>
    </location>
</feature>
<dbReference type="Proteomes" id="UP000278085">
    <property type="component" value="Unassembled WGS sequence"/>
</dbReference>
<keyword evidence="1" id="KW-0472">Membrane</keyword>
<gene>
    <name evidence="2" type="ORF">EJB06_14475</name>
</gene>
<dbReference type="EMBL" id="RXLQ01000007">
    <property type="protein sequence ID" value="RSZ58172.1"/>
    <property type="molecule type" value="Genomic_DNA"/>
</dbReference>
<proteinExistence type="predicted"/>
<feature type="transmembrane region" description="Helical" evidence="1">
    <location>
        <begin position="153"/>
        <end position="173"/>
    </location>
</feature>
<dbReference type="Pfam" id="PF10067">
    <property type="entry name" value="DUF2306"/>
    <property type="match status" value="1"/>
</dbReference>